<keyword evidence="2" id="KW-1185">Reference proteome</keyword>
<dbReference type="EMBL" id="VCDN01000063">
    <property type="protein sequence ID" value="MDX7988666.1"/>
    <property type="molecule type" value="Genomic_DNA"/>
</dbReference>
<dbReference type="InterPro" id="IPR021109">
    <property type="entry name" value="Peptidase_aspartic_dom_sf"/>
</dbReference>
<name>A0ABU4SD68_9GAMM</name>
<comment type="caution">
    <text evidence="1">The sequence shown here is derived from an EMBL/GenBank/DDBJ whole genome shotgun (WGS) entry which is preliminary data.</text>
</comment>
<dbReference type="Proteomes" id="UP001271890">
    <property type="component" value="Unassembled WGS sequence"/>
</dbReference>
<dbReference type="Gene3D" id="2.40.70.10">
    <property type="entry name" value="Acid Proteases"/>
    <property type="match status" value="2"/>
</dbReference>
<evidence type="ECO:0000313" key="1">
    <source>
        <dbReference type="EMBL" id="MDX7988666.1"/>
    </source>
</evidence>
<accession>A0ABU4SD68</accession>
<reference evidence="2" key="1">
    <citation type="journal article" date="2024" name="Toxins">
        <title>Genome Sequence Analysis of Native Xenorhabdus Strains Isolated from Entomopathogenic Nematodes in Argentina.</title>
        <authorList>
            <person name="Palma L."/>
            <person name="Frizzo L."/>
            <person name="Kaiser S."/>
            <person name="Berry C."/>
            <person name="Caballero P."/>
            <person name="Bode H.B."/>
            <person name="Del Valle E.E."/>
        </authorList>
    </citation>
    <scope>NUCLEOTIDE SEQUENCE [LARGE SCALE GENOMIC DNA]</scope>
    <source>
        <strain evidence="2">12</strain>
    </source>
</reference>
<organism evidence="1 2">
    <name type="scientific">Xenorhabdus santafensis</name>
    <dbReference type="NCBI Taxonomy" id="2582833"/>
    <lineage>
        <taxon>Bacteria</taxon>
        <taxon>Pseudomonadati</taxon>
        <taxon>Pseudomonadota</taxon>
        <taxon>Gammaproteobacteria</taxon>
        <taxon>Enterobacterales</taxon>
        <taxon>Morganellaceae</taxon>
        <taxon>Xenorhabdus</taxon>
    </lineage>
</organism>
<proteinExistence type="predicted"/>
<sequence>MHMDFKLDKKTSLPITTIDIDGKQQEFMIDTGSSSGFHLSKAFMSKISGLVIDAEKERSTDITGKTFFNEKFSIPQISINGMIFKNIFGVSLTPWGASMTISDGINTQPGVEGNLPENMVIGLGLFKEKVVLIDYKTQKLSVADHLQAFEINTTDGWVELPLNLSKEGIAVKVSQNAKHYNMVLDTGASISFFMKERLSGDAKHLSCQIVYDALTNKECVASVFKLDGAGDNDLTINAILMGGEFKQLNFDGLIGYNFIKDHAILIDFLGKKLFIKSNP</sequence>
<evidence type="ECO:0008006" key="3">
    <source>
        <dbReference type="Google" id="ProtNLM"/>
    </source>
</evidence>
<evidence type="ECO:0000313" key="2">
    <source>
        <dbReference type="Proteomes" id="UP001271890"/>
    </source>
</evidence>
<gene>
    <name evidence="1" type="ORF">FE392_15230</name>
</gene>
<protein>
    <recommendedName>
        <fullName evidence="3">Aspartyl protease</fullName>
    </recommendedName>
</protein>